<reference evidence="2" key="1">
    <citation type="journal article" date="2012" name="Proc. Natl. Acad. Sci. U.S.A.">
        <title>Antigenic diversity is generated by distinct evolutionary mechanisms in African trypanosome species.</title>
        <authorList>
            <person name="Jackson A.P."/>
            <person name="Berry A."/>
            <person name="Aslett M."/>
            <person name="Allison H.C."/>
            <person name="Burton P."/>
            <person name="Vavrova-Anderson J."/>
            <person name="Brown R."/>
            <person name="Browne H."/>
            <person name="Corton N."/>
            <person name="Hauser H."/>
            <person name="Gamble J."/>
            <person name="Gilderthorp R."/>
            <person name="Marcello L."/>
            <person name="McQuillan J."/>
            <person name="Otto T.D."/>
            <person name="Quail M.A."/>
            <person name="Sanders M.J."/>
            <person name="van Tonder A."/>
            <person name="Ginger M.L."/>
            <person name="Field M.C."/>
            <person name="Barry J.D."/>
            <person name="Hertz-Fowler C."/>
            <person name="Berriman M."/>
        </authorList>
    </citation>
    <scope>NUCLEOTIDE SEQUENCE</scope>
    <source>
        <strain evidence="2">Y486</strain>
    </source>
</reference>
<dbReference type="CDD" id="cd10527">
    <property type="entry name" value="SET_LSMT"/>
    <property type="match status" value="1"/>
</dbReference>
<gene>
    <name evidence="2" type="ORF">TVY486_0603100</name>
</gene>
<dbReference type="PROSITE" id="PS50280">
    <property type="entry name" value="SET"/>
    <property type="match status" value="1"/>
</dbReference>
<dbReference type="VEuPathDB" id="TriTrypDB:TvY486_0603100"/>
<accession>G0TX29</accession>
<evidence type="ECO:0000259" key="1">
    <source>
        <dbReference type="PROSITE" id="PS50280"/>
    </source>
</evidence>
<sequence length="342" mass="38386">APDMTLANALRLFMAPMVQARRRQDGVRGLVAKQRFHRGDVLLSVPLRWCYLPHASRNLRRLRRYNRTTLVPESVLWLHRLSPDMPEDRVTLTASVSTEEGRVLTLTLSPVEASLAVSVALRYFWQKIIMLKDRNGIGRQALGPPRVRIADLYVSSLPLEDYLSYGLEAPYFSSAEYESNMHSNIEQIAWNLRDCILSHAPQEEYIIYDARPSELDSVILAGIYVVRARTIRMKVIHGADTSIDSATSIIAPIVDALNHSAEDATCEACISLPRSAVVVRAAREIAAGEELTLNYHSFTNQSTGGRLDVPGGRCRPATDDTDEEGMWESRYLFPHESGMNIH</sequence>
<evidence type="ECO:0000313" key="2">
    <source>
        <dbReference type="EMBL" id="CCC48519.1"/>
    </source>
</evidence>
<feature type="domain" description="SET" evidence="1">
    <location>
        <begin position="8"/>
        <end position="296"/>
    </location>
</feature>
<dbReference type="EMBL" id="HE573022">
    <property type="protein sequence ID" value="CCC48519.1"/>
    <property type="molecule type" value="Genomic_DNA"/>
</dbReference>
<organism evidence="2">
    <name type="scientific">Trypanosoma vivax (strain Y486)</name>
    <dbReference type="NCBI Taxonomy" id="1055687"/>
    <lineage>
        <taxon>Eukaryota</taxon>
        <taxon>Discoba</taxon>
        <taxon>Euglenozoa</taxon>
        <taxon>Kinetoplastea</taxon>
        <taxon>Metakinetoplastina</taxon>
        <taxon>Trypanosomatida</taxon>
        <taxon>Trypanosomatidae</taxon>
        <taxon>Trypanosoma</taxon>
        <taxon>Duttonella</taxon>
    </lineage>
</organism>
<dbReference type="SUPFAM" id="SSF82199">
    <property type="entry name" value="SET domain"/>
    <property type="match status" value="1"/>
</dbReference>
<protein>
    <recommendedName>
        <fullName evidence="1">SET domain-containing protein</fullName>
    </recommendedName>
</protein>
<proteinExistence type="predicted"/>
<dbReference type="Gene3D" id="3.90.1410.10">
    <property type="entry name" value="set domain protein methyltransferase, domain 1"/>
    <property type="match status" value="1"/>
</dbReference>
<dbReference type="InterPro" id="IPR001214">
    <property type="entry name" value="SET_dom"/>
</dbReference>
<dbReference type="Pfam" id="PF00856">
    <property type="entry name" value="SET"/>
    <property type="match status" value="1"/>
</dbReference>
<dbReference type="AlphaFoldDB" id="G0TX29"/>
<name>G0TX29_TRYVY</name>
<feature type="non-terminal residue" evidence="2">
    <location>
        <position position="1"/>
    </location>
</feature>
<dbReference type="InterPro" id="IPR046341">
    <property type="entry name" value="SET_dom_sf"/>
</dbReference>